<dbReference type="EMBL" id="LK932359">
    <property type="protein sequence ID" value="CDS84004.1"/>
    <property type="molecule type" value="Genomic_DNA"/>
</dbReference>
<dbReference type="AlphaFoldDB" id="A0A069A3C8"/>
<evidence type="ECO:0000313" key="2">
    <source>
        <dbReference type="EMBL" id="CDS84004.1"/>
    </source>
</evidence>
<dbReference type="KEGG" id="pdf:CD630DERM_06012"/>
<reference evidence="1" key="1">
    <citation type="submission" date="2014-07" db="EMBL/GenBank/DDBJ databases">
        <authorList>
            <person name="Monot Marc"/>
        </authorList>
    </citation>
    <scope>NUCLEOTIDE SEQUENCE</scope>
    <source>
        <strain evidence="3">7032989</strain>
        <strain evidence="2">7032994</strain>
    </source>
</reference>
<organism evidence="1">
    <name type="scientific">Clostridioides difficile</name>
    <name type="common">Peptoclostridium difficile</name>
    <dbReference type="NCBI Taxonomy" id="1496"/>
    <lineage>
        <taxon>Bacteria</taxon>
        <taxon>Bacillati</taxon>
        <taxon>Bacillota</taxon>
        <taxon>Clostridia</taxon>
        <taxon>Peptostreptococcales</taxon>
        <taxon>Peptostreptococcaceae</taxon>
        <taxon>Clostridioides</taxon>
    </lineage>
</organism>
<accession>A0A069A3C8</accession>
<name>A0A069A3C8_CLODI</name>
<dbReference type="EMBL" id="LK932475">
    <property type="protein sequence ID" value="CDS83898.1"/>
    <property type="molecule type" value="Genomic_DNA"/>
</dbReference>
<proteinExistence type="predicted"/>
<gene>
    <name evidence="3" type="ORF">BN1095_820005</name>
    <name evidence="1" type="ORF">BN1096_250017</name>
    <name evidence="2" type="ORF">BN1097_240016</name>
</gene>
<dbReference type="RefSeq" id="WP_003438873.1">
    <property type="nucleotide sequence ID" value="NZ_BINC01000178.1"/>
</dbReference>
<evidence type="ECO:0000313" key="3">
    <source>
        <dbReference type="EMBL" id="CDT81189.1"/>
    </source>
</evidence>
<sequence>MVKFNQTLKVSKEKIITLKQEDINGKMKTRFYPFISDKGMCFNQRWTFILG</sequence>
<dbReference type="EMBL" id="LK933526">
    <property type="protein sequence ID" value="CDT81189.1"/>
    <property type="molecule type" value="Genomic_DNA"/>
</dbReference>
<evidence type="ECO:0000313" key="1">
    <source>
        <dbReference type="EMBL" id="CDS83898.1"/>
    </source>
</evidence>
<protein>
    <submittedName>
        <fullName evidence="1">Uncharacterized protein</fullName>
    </submittedName>
</protein>